<dbReference type="NCBIfam" id="NF007113">
    <property type="entry name" value="PRK09562.1"/>
    <property type="match status" value="1"/>
</dbReference>
<gene>
    <name evidence="6" type="primary">mazG</name>
    <name evidence="6" type="ORF">RUM4293_00673</name>
</gene>
<dbReference type="GO" id="GO:0046076">
    <property type="term" value="P:dTTP catabolic process"/>
    <property type="evidence" value="ECO:0007669"/>
    <property type="project" value="TreeGrafter"/>
</dbReference>
<dbReference type="CDD" id="cd11528">
    <property type="entry name" value="NTP-PPase_MazG_Nterm"/>
    <property type="match status" value="1"/>
</dbReference>
<evidence type="ECO:0000259" key="5">
    <source>
        <dbReference type="Pfam" id="PF03819"/>
    </source>
</evidence>
<comment type="catalytic activity">
    <reaction evidence="1">
        <text>ATP + H2O = AMP + diphosphate + H(+)</text>
        <dbReference type="Rhea" id="RHEA:14245"/>
        <dbReference type="ChEBI" id="CHEBI:15377"/>
        <dbReference type="ChEBI" id="CHEBI:15378"/>
        <dbReference type="ChEBI" id="CHEBI:30616"/>
        <dbReference type="ChEBI" id="CHEBI:33019"/>
        <dbReference type="ChEBI" id="CHEBI:456215"/>
        <dbReference type="EC" id="3.6.1.8"/>
    </reaction>
</comment>
<dbReference type="FunFam" id="1.10.287.1080:FF:000003">
    <property type="entry name" value="Nucleoside triphosphate pyrophosphohydrolase"/>
    <property type="match status" value="1"/>
</dbReference>
<feature type="domain" description="NTP pyrophosphohydrolase MazG-like" evidence="5">
    <location>
        <begin position="188"/>
        <end position="251"/>
    </location>
</feature>
<dbReference type="EMBL" id="CYPS01000008">
    <property type="protein sequence ID" value="CUH41792.1"/>
    <property type="molecule type" value="Genomic_DNA"/>
</dbReference>
<dbReference type="EC" id="3.6.1.8" evidence="3"/>
<feature type="domain" description="NTP pyrophosphohydrolase MazG-like" evidence="5">
    <location>
        <begin position="49"/>
        <end position="122"/>
    </location>
</feature>
<keyword evidence="7" id="KW-1185">Reference proteome</keyword>
<dbReference type="InterPro" id="IPR011551">
    <property type="entry name" value="NTP_PyrPHydrolase_MazG"/>
</dbReference>
<evidence type="ECO:0000256" key="2">
    <source>
        <dbReference type="ARBA" id="ARBA00061115"/>
    </source>
</evidence>
<dbReference type="CDD" id="cd11529">
    <property type="entry name" value="NTP-PPase_MazG_Cterm"/>
    <property type="match status" value="1"/>
</dbReference>
<dbReference type="AlphaFoldDB" id="A0A0P1E1B8"/>
<dbReference type="GO" id="GO:0046052">
    <property type="term" value="P:UTP catabolic process"/>
    <property type="evidence" value="ECO:0007669"/>
    <property type="project" value="TreeGrafter"/>
</dbReference>
<sequence length="297" mass="33187">MDASDTGTKGFAMAENPLIHDSDAGIERLLEIMRRLRDPQTGCPWDIEQDFATIAPYTIEEAYEVADAIEREAYDELKGELGDLLFQSVFHAQMAEEAGHFTFQDVVRTMSDKMVDRHPHVFGDESRDKSADQQTVDWETIKAAERAGKEQKGALDGVAANLPALLRAHKLQKRAARVGFDWPDASHVLAKITEEAAEMEEARNAKDADALEDEFGDLLFVMVNLGRHLGIEPEAALRRTNAKFTRRFEQVEARLAARGKTPSQSDLEEMDALWDEVKIEEHRANGKLPPVGATTEV</sequence>
<dbReference type="GO" id="GO:0046061">
    <property type="term" value="P:dATP catabolic process"/>
    <property type="evidence" value="ECO:0007669"/>
    <property type="project" value="TreeGrafter"/>
</dbReference>
<dbReference type="Proteomes" id="UP000050786">
    <property type="component" value="Unassembled WGS sequence"/>
</dbReference>
<organism evidence="6 7">
    <name type="scientific">Ruegeria atlantica</name>
    <dbReference type="NCBI Taxonomy" id="81569"/>
    <lineage>
        <taxon>Bacteria</taxon>
        <taxon>Pseudomonadati</taxon>
        <taxon>Pseudomonadota</taxon>
        <taxon>Alphaproteobacteria</taxon>
        <taxon>Rhodobacterales</taxon>
        <taxon>Roseobacteraceae</taxon>
        <taxon>Ruegeria</taxon>
    </lineage>
</organism>
<evidence type="ECO:0000313" key="6">
    <source>
        <dbReference type="EMBL" id="CUH41792.1"/>
    </source>
</evidence>
<dbReference type="NCBIfam" id="TIGR00444">
    <property type="entry name" value="mazG"/>
    <property type="match status" value="1"/>
</dbReference>
<dbReference type="InterPro" id="IPR004518">
    <property type="entry name" value="MazG-like_dom"/>
</dbReference>
<comment type="similarity">
    <text evidence="2">Belongs to the nucleoside triphosphate pyrophosphohydrolase family.</text>
</comment>
<dbReference type="InterPro" id="IPR048015">
    <property type="entry name" value="NTP-PPase_MazG-like_N"/>
</dbReference>
<accession>A0A0P1E1B8</accession>
<protein>
    <recommendedName>
        <fullName evidence="4">Nucleoside triphosphate pyrophosphohydrolase</fullName>
        <ecNumber evidence="3">3.6.1.8</ecNumber>
    </recommendedName>
</protein>
<name>A0A0P1E1B8_9RHOB</name>
<proteinExistence type="inferred from homology"/>
<dbReference type="GO" id="GO:0006950">
    <property type="term" value="P:response to stress"/>
    <property type="evidence" value="ECO:0007669"/>
    <property type="project" value="UniProtKB-ARBA"/>
</dbReference>
<dbReference type="GO" id="GO:0047693">
    <property type="term" value="F:ATP diphosphatase activity"/>
    <property type="evidence" value="ECO:0007669"/>
    <property type="project" value="UniProtKB-EC"/>
</dbReference>
<dbReference type="FunFam" id="1.10.287.1080:FF:000001">
    <property type="entry name" value="Nucleoside triphosphate pyrophosphohydrolase"/>
    <property type="match status" value="1"/>
</dbReference>
<reference evidence="7" key="1">
    <citation type="submission" date="2015-09" db="EMBL/GenBank/DDBJ databases">
        <authorList>
            <person name="Rodrigo-Torres L."/>
            <person name="Arahal D.R."/>
        </authorList>
    </citation>
    <scope>NUCLEOTIDE SEQUENCE [LARGE SCALE GENOMIC DNA]</scope>
    <source>
        <strain evidence="7">CECT 4293</strain>
    </source>
</reference>
<dbReference type="SUPFAM" id="SSF101386">
    <property type="entry name" value="all-alpha NTP pyrophosphatases"/>
    <property type="match status" value="2"/>
</dbReference>
<evidence type="ECO:0000256" key="4">
    <source>
        <dbReference type="ARBA" id="ARBA00074799"/>
    </source>
</evidence>
<dbReference type="Pfam" id="PF03819">
    <property type="entry name" value="MazG"/>
    <property type="match status" value="2"/>
</dbReference>
<evidence type="ECO:0000256" key="1">
    <source>
        <dbReference type="ARBA" id="ARBA00052141"/>
    </source>
</evidence>
<dbReference type="InterPro" id="IPR048011">
    <property type="entry name" value="NTP-PPase_MazG-like_C"/>
</dbReference>
<evidence type="ECO:0000313" key="7">
    <source>
        <dbReference type="Proteomes" id="UP000050786"/>
    </source>
</evidence>
<dbReference type="PANTHER" id="PTHR30522">
    <property type="entry name" value="NUCLEOSIDE TRIPHOSPHATE PYROPHOSPHOHYDROLASE"/>
    <property type="match status" value="1"/>
</dbReference>
<evidence type="ECO:0000256" key="3">
    <source>
        <dbReference type="ARBA" id="ARBA00066372"/>
    </source>
</evidence>
<dbReference type="GO" id="GO:0046047">
    <property type="term" value="P:TTP catabolic process"/>
    <property type="evidence" value="ECO:0007669"/>
    <property type="project" value="TreeGrafter"/>
</dbReference>
<dbReference type="GO" id="GO:0006203">
    <property type="term" value="P:dGTP catabolic process"/>
    <property type="evidence" value="ECO:0007669"/>
    <property type="project" value="TreeGrafter"/>
</dbReference>
<dbReference type="Gene3D" id="1.10.287.1080">
    <property type="entry name" value="MazG-like"/>
    <property type="match status" value="2"/>
</dbReference>
<keyword evidence="6" id="KW-0378">Hydrolase</keyword>
<dbReference type="PANTHER" id="PTHR30522:SF0">
    <property type="entry name" value="NUCLEOSIDE TRIPHOSPHATE PYROPHOSPHOHYDROLASE"/>
    <property type="match status" value="1"/>
</dbReference>
<dbReference type="GO" id="GO:0046081">
    <property type="term" value="P:dUTP catabolic process"/>
    <property type="evidence" value="ECO:0007669"/>
    <property type="project" value="TreeGrafter"/>
</dbReference>